<dbReference type="EMBL" id="QNRK01000009">
    <property type="protein sequence ID" value="RBP14347.1"/>
    <property type="molecule type" value="Genomic_DNA"/>
</dbReference>
<dbReference type="InterPro" id="IPR052514">
    <property type="entry name" value="SAM-dependent_MTase"/>
</dbReference>
<dbReference type="RefSeq" id="WP_113889031.1">
    <property type="nucleotide sequence ID" value="NZ_QNRK01000009.1"/>
</dbReference>
<dbReference type="Gene3D" id="3.40.50.150">
    <property type="entry name" value="Vaccinia Virus protein VP39"/>
    <property type="match status" value="1"/>
</dbReference>
<evidence type="ECO:0000313" key="3">
    <source>
        <dbReference type="Proteomes" id="UP000253529"/>
    </source>
</evidence>
<comment type="caution">
    <text evidence="2">The sequence shown here is derived from an EMBL/GenBank/DDBJ whole genome shotgun (WGS) entry which is preliminary data.</text>
</comment>
<keyword evidence="3" id="KW-1185">Reference proteome</keyword>
<evidence type="ECO:0000313" key="2">
    <source>
        <dbReference type="EMBL" id="RBP14347.1"/>
    </source>
</evidence>
<dbReference type="InterPro" id="IPR006342">
    <property type="entry name" value="FkbM_mtfrase"/>
</dbReference>
<reference evidence="2 3" key="1">
    <citation type="submission" date="2018-06" db="EMBL/GenBank/DDBJ databases">
        <title>Genomic Encyclopedia of Type Strains, Phase IV (KMG-IV): sequencing the most valuable type-strain genomes for metagenomic binning, comparative biology and taxonomic classification.</title>
        <authorList>
            <person name="Goeker M."/>
        </authorList>
    </citation>
    <scope>NUCLEOTIDE SEQUENCE [LARGE SCALE GENOMIC DNA]</scope>
    <source>
        <strain evidence="2 3">DSM 24875</strain>
    </source>
</reference>
<dbReference type="AlphaFoldDB" id="A0A366FID4"/>
<keyword evidence="2" id="KW-0489">Methyltransferase</keyword>
<dbReference type="OrthoDB" id="9814604at2"/>
<dbReference type="PANTHER" id="PTHR34203:SF15">
    <property type="entry name" value="SLL1173 PROTEIN"/>
    <property type="match status" value="1"/>
</dbReference>
<dbReference type="PANTHER" id="PTHR34203">
    <property type="entry name" value="METHYLTRANSFERASE, FKBM FAMILY PROTEIN"/>
    <property type="match status" value="1"/>
</dbReference>
<proteinExistence type="predicted"/>
<gene>
    <name evidence="2" type="ORF">DFR50_109100</name>
</gene>
<dbReference type="NCBIfam" id="TIGR01444">
    <property type="entry name" value="fkbM_fam"/>
    <property type="match status" value="1"/>
</dbReference>
<sequence>MYDLVGVVALVAVLCLLIIVLRRIQTMFLLINKENESMRAELSVTNAMLRRLDGDSQGLVSSLVRLSRNITDNHIGRSIDAAHINLENKLNRIVSSLDFIRTNFTTYLGDGVALSYLIGDIPLYVNCNDTGVAANVIIGGNYEPDNIAVLLSFLKPDSVFVDIGANLGVFSVIVGAYTERTAAKIYTFEPNPEIFELLKRSLAINGFAERVTAFPIALGETEGTLGLAIPVGVSGGATLLTDRQDIRDFDPDGTALRVVKVAVKRLDDVMPADFTCDLVKIDVEGKEAEAIEGMKGIIGRSDAIKMIIEKLDVRQEYTAKLWRKLTECGLSVYTINARSVLEEVSEFEAFSSFRGYILASKERAFESLERDRIAIWPEALFSPSRPAAEGRLDSSADRGDLLFYGPYWPLRAGLYEIVLDAEITGDIRIIITERKGHPVADCNIANNRGFFRVDQDLSQFECVGRARNGPASIALRRIALIRRG</sequence>
<organism evidence="2 3">
    <name type="scientific">Roseiarcus fermentans</name>
    <dbReference type="NCBI Taxonomy" id="1473586"/>
    <lineage>
        <taxon>Bacteria</taxon>
        <taxon>Pseudomonadati</taxon>
        <taxon>Pseudomonadota</taxon>
        <taxon>Alphaproteobacteria</taxon>
        <taxon>Hyphomicrobiales</taxon>
        <taxon>Roseiarcaceae</taxon>
        <taxon>Roseiarcus</taxon>
    </lineage>
</organism>
<dbReference type="GO" id="GO:0008168">
    <property type="term" value="F:methyltransferase activity"/>
    <property type="evidence" value="ECO:0007669"/>
    <property type="project" value="UniProtKB-KW"/>
</dbReference>
<dbReference type="Proteomes" id="UP000253529">
    <property type="component" value="Unassembled WGS sequence"/>
</dbReference>
<protein>
    <submittedName>
        <fullName evidence="2">FkbM family methyltransferase</fullName>
    </submittedName>
</protein>
<dbReference type="InterPro" id="IPR029063">
    <property type="entry name" value="SAM-dependent_MTases_sf"/>
</dbReference>
<dbReference type="GO" id="GO:0032259">
    <property type="term" value="P:methylation"/>
    <property type="evidence" value="ECO:0007669"/>
    <property type="project" value="UniProtKB-KW"/>
</dbReference>
<dbReference type="Pfam" id="PF05050">
    <property type="entry name" value="Methyltransf_21"/>
    <property type="match status" value="1"/>
</dbReference>
<evidence type="ECO:0000259" key="1">
    <source>
        <dbReference type="Pfam" id="PF05050"/>
    </source>
</evidence>
<keyword evidence="2" id="KW-0808">Transferase</keyword>
<accession>A0A366FID4</accession>
<dbReference type="SUPFAM" id="SSF53335">
    <property type="entry name" value="S-adenosyl-L-methionine-dependent methyltransferases"/>
    <property type="match status" value="1"/>
</dbReference>
<name>A0A366FID4_9HYPH</name>
<feature type="domain" description="Methyltransferase FkbM" evidence="1">
    <location>
        <begin position="162"/>
        <end position="329"/>
    </location>
</feature>